<evidence type="ECO:0000256" key="8">
    <source>
        <dbReference type="ARBA" id="ARBA00022777"/>
    </source>
</evidence>
<dbReference type="InterPro" id="IPR013013">
    <property type="entry name" value="PTS_EIIC_1"/>
</dbReference>
<dbReference type="PROSITE" id="PS51093">
    <property type="entry name" value="PTS_EIIA_TYPE_1"/>
    <property type="match status" value="1"/>
</dbReference>
<evidence type="ECO:0000256" key="5">
    <source>
        <dbReference type="ARBA" id="ARBA00022679"/>
    </source>
</evidence>
<dbReference type="InterPro" id="IPR011297">
    <property type="entry name" value="PTS_IIABC_b_glu"/>
</dbReference>
<evidence type="ECO:0000259" key="13">
    <source>
        <dbReference type="PROSITE" id="PS51093"/>
    </source>
</evidence>
<dbReference type="Pfam" id="PF00358">
    <property type="entry name" value="PTS_EIIA_1"/>
    <property type="match status" value="1"/>
</dbReference>
<dbReference type="EMBL" id="JQIF01000001">
    <property type="protein sequence ID" value="KGJ55100.1"/>
    <property type="molecule type" value="Genomic_DNA"/>
</dbReference>
<dbReference type="GO" id="GO:0008982">
    <property type="term" value="F:protein-N(PI)-phosphohistidine-sugar phosphotransferase activity"/>
    <property type="evidence" value="ECO:0007669"/>
    <property type="project" value="InterPro"/>
</dbReference>
<dbReference type="Gene3D" id="3.30.1360.60">
    <property type="entry name" value="Glucose permease domain IIB"/>
    <property type="match status" value="1"/>
</dbReference>
<keyword evidence="4" id="KW-0762">Sugar transport</keyword>
<keyword evidence="9 12" id="KW-1133">Transmembrane helix</keyword>
<feature type="transmembrane region" description="Helical" evidence="12">
    <location>
        <begin position="137"/>
        <end position="158"/>
    </location>
</feature>
<dbReference type="RefSeq" id="WP_044903368.1">
    <property type="nucleotide sequence ID" value="NZ_JQIF01000001.1"/>
</dbReference>
<dbReference type="InterPro" id="IPR036878">
    <property type="entry name" value="Glu_permease_IIB"/>
</dbReference>
<dbReference type="GO" id="GO:0090589">
    <property type="term" value="F:protein-phosphocysteine-trehalose phosphotransferase system transporter activity"/>
    <property type="evidence" value="ECO:0007669"/>
    <property type="project" value="TreeGrafter"/>
</dbReference>
<keyword evidence="6" id="KW-0598">Phosphotransferase system</keyword>
<sequence length="608" mass="65669">MDYKKCAADILHYIGGEKNIVNLEHCSTRLRFTVANQENVNQEGLKKVQGVMKLIVNSQVQVVIWNSVIEVYDEIMKLITIDESISTKGKKKVTELLLEYLIGIFQPLIPVMAGAGILKSILVLLSTLEILSAQDNIYKVLLSISDATFYFMPIMVAYTTAAKLKTNKMVAIAAIGVLLLPNMTTMLAEGIDLLGIGLKNVAYSSQVFPAILCTLFLGMMEKALNKVTPKVIRTFFVPMVALAVTVPVTLMILGPLGYTVGEGLASVIMFLYAKLGFLAVAIVACILPLMVSTGMHKAMIPYVVSSLGTLGYEILYNAASLAHNISESGACFAVAIKSKNEEQKAIAASAGISALMGITEPALYGIALQNQRVLASIMISSGVIGAFLGLVGLKAFVAVGPGLPSITMFVDPDNGMNIVFAVIGLIGALSLSFILTMIFWKDENKKDFEICHEESDKENLYIPLEGDILPLTDVHDEMFSQKVLGEGIAIIPSSGILKAPCDGTVKMVFETKHAIGMEAENGAEILFHAGINTVELEGKYFESHVKAGDKVHRGDVLLKFDIENIKQAGFDCTTPIIITNTADYQVFVNEIPTIEKTGIILTVGRKGK</sequence>
<feature type="transmembrane region" description="Helical" evidence="12">
    <location>
        <begin position="170"/>
        <end position="188"/>
    </location>
</feature>
<proteinExistence type="predicted"/>
<dbReference type="Pfam" id="PF02378">
    <property type="entry name" value="PTS_EIIC"/>
    <property type="match status" value="1"/>
</dbReference>
<feature type="domain" description="PTS EIIC type-1" evidence="15">
    <location>
        <begin position="99"/>
        <end position="455"/>
    </location>
</feature>
<feature type="transmembrane region" description="Helical" evidence="12">
    <location>
        <begin position="265"/>
        <end position="291"/>
    </location>
</feature>
<dbReference type="FunFam" id="2.70.70.10:FF:000001">
    <property type="entry name" value="PTS system glucose-specific IIA component"/>
    <property type="match status" value="1"/>
</dbReference>
<gene>
    <name evidence="16" type="ORF">CIAN88_00555</name>
</gene>
<evidence type="ECO:0000256" key="3">
    <source>
        <dbReference type="ARBA" id="ARBA00022475"/>
    </source>
</evidence>
<feature type="active site" description="Phosphocysteine intermediate; for EIIB activity" evidence="11">
    <location>
        <position position="26"/>
    </location>
</feature>
<keyword evidence="8" id="KW-0418">Kinase</keyword>
<dbReference type="CDD" id="cd00212">
    <property type="entry name" value="PTS_IIB_glc"/>
    <property type="match status" value="1"/>
</dbReference>
<dbReference type="Pfam" id="PF00367">
    <property type="entry name" value="PTS_EIIB"/>
    <property type="match status" value="1"/>
</dbReference>
<evidence type="ECO:0000256" key="12">
    <source>
        <dbReference type="SAM" id="Phobius"/>
    </source>
</evidence>
<evidence type="ECO:0000259" key="15">
    <source>
        <dbReference type="PROSITE" id="PS51103"/>
    </source>
</evidence>
<comment type="subcellular location">
    <subcellularLocation>
        <location evidence="1">Cell membrane</location>
        <topology evidence="1">Multi-pass membrane protein</topology>
    </subcellularLocation>
</comment>
<accession>A0A099IBM5</accession>
<dbReference type="InterPro" id="IPR001996">
    <property type="entry name" value="PTS_IIB_1"/>
</dbReference>
<protein>
    <submittedName>
        <fullName evidence="16">PTS beta-glucoside transporter subunit IIABC</fullName>
    </submittedName>
</protein>
<dbReference type="InterPro" id="IPR018113">
    <property type="entry name" value="PTrfase_EIIB_Cys"/>
</dbReference>
<feature type="transmembrane region" description="Helical" evidence="12">
    <location>
        <begin position="100"/>
        <end position="125"/>
    </location>
</feature>
<evidence type="ECO:0000256" key="1">
    <source>
        <dbReference type="ARBA" id="ARBA00004651"/>
    </source>
</evidence>
<feature type="domain" description="PTS EIIA type-1" evidence="13">
    <location>
        <begin position="476"/>
        <end position="580"/>
    </location>
</feature>
<name>A0A099IBM5_CLOIN</name>
<feature type="transmembrane region" description="Helical" evidence="12">
    <location>
        <begin position="373"/>
        <end position="398"/>
    </location>
</feature>
<evidence type="ECO:0000256" key="10">
    <source>
        <dbReference type="ARBA" id="ARBA00023136"/>
    </source>
</evidence>
<dbReference type="GO" id="GO:0015771">
    <property type="term" value="P:trehalose transport"/>
    <property type="evidence" value="ECO:0007669"/>
    <property type="project" value="TreeGrafter"/>
</dbReference>
<feature type="transmembrane region" description="Helical" evidence="12">
    <location>
        <begin position="231"/>
        <end position="253"/>
    </location>
</feature>
<feature type="domain" description="PTS EIIB type-1" evidence="14">
    <location>
        <begin position="4"/>
        <end position="85"/>
    </location>
</feature>
<dbReference type="PANTHER" id="PTHR30175:SF1">
    <property type="entry name" value="PTS SYSTEM ARBUTIN-, CELLOBIOSE-, AND SALICIN-SPECIFIC EIIBC COMPONENT-RELATED"/>
    <property type="match status" value="1"/>
</dbReference>
<dbReference type="InterPro" id="IPR003352">
    <property type="entry name" value="PTS_EIIC"/>
</dbReference>
<evidence type="ECO:0000256" key="2">
    <source>
        <dbReference type="ARBA" id="ARBA00022448"/>
    </source>
</evidence>
<keyword evidence="7 12" id="KW-0812">Transmembrane</keyword>
<evidence type="ECO:0000259" key="14">
    <source>
        <dbReference type="PROSITE" id="PS51098"/>
    </source>
</evidence>
<evidence type="ECO:0000313" key="16">
    <source>
        <dbReference type="EMBL" id="KGJ55100.1"/>
    </source>
</evidence>
<reference evidence="16 17" key="1">
    <citation type="submission" date="2014-08" db="EMBL/GenBank/DDBJ databases">
        <title>Clostridium innocuum, an unnegligible vancomycin-resistant pathogen causing extra-intestinal infections.</title>
        <authorList>
            <person name="Feng Y."/>
            <person name="Chiu C.-H."/>
        </authorList>
    </citation>
    <scope>NUCLEOTIDE SEQUENCE [LARGE SCALE GENOMIC DNA]</scope>
    <source>
        <strain evidence="16 17">AN88</strain>
    </source>
</reference>
<organism evidence="16 17">
    <name type="scientific">Clostridium innocuum</name>
    <dbReference type="NCBI Taxonomy" id="1522"/>
    <lineage>
        <taxon>Bacteria</taxon>
        <taxon>Bacillati</taxon>
        <taxon>Bacillota</taxon>
        <taxon>Clostridia</taxon>
        <taxon>Eubacteriales</taxon>
        <taxon>Clostridiaceae</taxon>
        <taxon>Clostridium</taxon>
    </lineage>
</organism>
<dbReference type="GO" id="GO:0009401">
    <property type="term" value="P:phosphoenolpyruvate-dependent sugar phosphotransferase system"/>
    <property type="evidence" value="ECO:0007669"/>
    <property type="project" value="UniProtKB-KW"/>
</dbReference>
<dbReference type="GO" id="GO:0016301">
    <property type="term" value="F:kinase activity"/>
    <property type="evidence" value="ECO:0007669"/>
    <property type="project" value="UniProtKB-KW"/>
</dbReference>
<dbReference type="InterPro" id="IPR050558">
    <property type="entry name" value="PTS_Sugar-Specific_Components"/>
</dbReference>
<dbReference type="Proteomes" id="UP000030008">
    <property type="component" value="Unassembled WGS sequence"/>
</dbReference>
<evidence type="ECO:0000256" key="11">
    <source>
        <dbReference type="PROSITE-ProRule" id="PRU00421"/>
    </source>
</evidence>
<dbReference type="PANTHER" id="PTHR30175">
    <property type="entry name" value="PHOSPHOTRANSFERASE SYSTEM TRANSPORT PROTEIN"/>
    <property type="match status" value="1"/>
</dbReference>
<evidence type="ECO:0000256" key="6">
    <source>
        <dbReference type="ARBA" id="ARBA00022683"/>
    </source>
</evidence>
<evidence type="ECO:0000256" key="9">
    <source>
        <dbReference type="ARBA" id="ARBA00022989"/>
    </source>
</evidence>
<evidence type="ECO:0000256" key="4">
    <source>
        <dbReference type="ARBA" id="ARBA00022597"/>
    </source>
</evidence>
<dbReference type="InterPro" id="IPR011055">
    <property type="entry name" value="Dup_hybrid_motif"/>
</dbReference>
<dbReference type="Gene3D" id="2.70.70.10">
    <property type="entry name" value="Glucose Permease (Domain IIA)"/>
    <property type="match status" value="1"/>
</dbReference>
<comment type="caution">
    <text evidence="16">The sequence shown here is derived from an EMBL/GenBank/DDBJ whole genome shotgun (WGS) entry which is preliminary data.</text>
</comment>
<keyword evidence="3" id="KW-1003">Cell membrane</keyword>
<dbReference type="SUPFAM" id="SSF55604">
    <property type="entry name" value="Glucose permease domain IIB"/>
    <property type="match status" value="1"/>
</dbReference>
<dbReference type="NCBIfam" id="TIGR00830">
    <property type="entry name" value="PTBA"/>
    <property type="match status" value="1"/>
</dbReference>
<keyword evidence="2" id="KW-0813">Transport</keyword>
<evidence type="ECO:0000256" key="7">
    <source>
        <dbReference type="ARBA" id="ARBA00022692"/>
    </source>
</evidence>
<dbReference type="GO" id="GO:0005886">
    <property type="term" value="C:plasma membrane"/>
    <property type="evidence" value="ECO:0007669"/>
    <property type="project" value="UniProtKB-SubCell"/>
</dbReference>
<evidence type="ECO:0000313" key="17">
    <source>
        <dbReference type="Proteomes" id="UP000030008"/>
    </source>
</evidence>
<dbReference type="AlphaFoldDB" id="A0A099IBM5"/>
<feature type="transmembrane region" description="Helical" evidence="12">
    <location>
        <begin position="418"/>
        <end position="440"/>
    </location>
</feature>
<dbReference type="InterPro" id="IPR001127">
    <property type="entry name" value="PTS_EIIA_1_perm"/>
</dbReference>
<feature type="transmembrane region" description="Helical" evidence="12">
    <location>
        <begin position="200"/>
        <end position="219"/>
    </location>
</feature>
<dbReference type="PROSITE" id="PS51103">
    <property type="entry name" value="PTS_EIIC_TYPE_1"/>
    <property type="match status" value="1"/>
</dbReference>
<keyword evidence="5" id="KW-0808">Transferase</keyword>
<dbReference type="NCBIfam" id="TIGR01995">
    <property type="entry name" value="PTS-II-ABC-beta"/>
    <property type="match status" value="1"/>
</dbReference>
<keyword evidence="10 12" id="KW-0472">Membrane</keyword>
<dbReference type="PROSITE" id="PS51098">
    <property type="entry name" value="PTS_EIIB_TYPE_1"/>
    <property type="match status" value="1"/>
</dbReference>
<dbReference type="SUPFAM" id="SSF51261">
    <property type="entry name" value="Duplicated hybrid motif"/>
    <property type="match status" value="1"/>
</dbReference>
<dbReference type="PROSITE" id="PS01035">
    <property type="entry name" value="PTS_EIIB_TYPE_1_CYS"/>
    <property type="match status" value="1"/>
</dbReference>